<comment type="caution">
    <text evidence="6">The sequence shown here is derived from an EMBL/GenBank/DDBJ whole genome shotgun (WGS) entry which is preliminary data.</text>
</comment>
<proteinExistence type="predicted"/>
<dbReference type="GO" id="GO:0003700">
    <property type="term" value="F:DNA-binding transcription factor activity"/>
    <property type="evidence" value="ECO:0007669"/>
    <property type="project" value="TreeGrafter"/>
</dbReference>
<dbReference type="PANTHER" id="PTHR30055:SF234">
    <property type="entry name" value="HTH-TYPE TRANSCRIPTIONAL REGULATOR BETI"/>
    <property type="match status" value="1"/>
</dbReference>
<reference evidence="6 7" key="1">
    <citation type="submission" date="2019-03" db="EMBL/GenBank/DDBJ databases">
        <title>Genomic Encyclopedia of Type Strains, Phase III (KMG-III): the genomes of soil and plant-associated and newly described type strains.</title>
        <authorList>
            <person name="Whitman W."/>
        </authorList>
    </citation>
    <scope>NUCLEOTIDE SEQUENCE [LARGE SCALE GENOMIC DNA]</scope>
    <source>
        <strain evidence="6 7">VKM Ac-2570</strain>
    </source>
</reference>
<dbReference type="PANTHER" id="PTHR30055">
    <property type="entry name" value="HTH-TYPE TRANSCRIPTIONAL REGULATOR RUTR"/>
    <property type="match status" value="1"/>
</dbReference>
<evidence type="ECO:0000256" key="1">
    <source>
        <dbReference type="ARBA" id="ARBA00023015"/>
    </source>
</evidence>
<dbReference type="GO" id="GO:0000976">
    <property type="term" value="F:transcription cis-regulatory region binding"/>
    <property type="evidence" value="ECO:0007669"/>
    <property type="project" value="TreeGrafter"/>
</dbReference>
<dbReference type="Gene3D" id="1.10.10.60">
    <property type="entry name" value="Homeodomain-like"/>
    <property type="match status" value="1"/>
</dbReference>
<dbReference type="Gene3D" id="1.10.357.10">
    <property type="entry name" value="Tetracycline Repressor, domain 2"/>
    <property type="match status" value="1"/>
</dbReference>
<keyword evidence="1" id="KW-0805">Transcription regulation</keyword>
<dbReference type="Pfam" id="PF00440">
    <property type="entry name" value="TetR_N"/>
    <property type="match status" value="1"/>
</dbReference>
<keyword evidence="7" id="KW-1185">Reference proteome</keyword>
<evidence type="ECO:0000313" key="7">
    <source>
        <dbReference type="Proteomes" id="UP000295447"/>
    </source>
</evidence>
<evidence type="ECO:0000256" key="3">
    <source>
        <dbReference type="ARBA" id="ARBA00023163"/>
    </source>
</evidence>
<evidence type="ECO:0000259" key="5">
    <source>
        <dbReference type="PROSITE" id="PS50977"/>
    </source>
</evidence>
<protein>
    <submittedName>
        <fullName evidence="6">TetR family transcriptional regulator</fullName>
    </submittedName>
</protein>
<keyword evidence="3" id="KW-0804">Transcription</keyword>
<organism evidence="6 7">
    <name type="scientific">Kribbella kalugense</name>
    <dbReference type="NCBI Taxonomy" id="2512221"/>
    <lineage>
        <taxon>Bacteria</taxon>
        <taxon>Bacillati</taxon>
        <taxon>Actinomycetota</taxon>
        <taxon>Actinomycetes</taxon>
        <taxon>Propionibacteriales</taxon>
        <taxon>Kribbellaceae</taxon>
        <taxon>Kribbella</taxon>
    </lineage>
</organism>
<dbReference type="SUPFAM" id="SSF48498">
    <property type="entry name" value="Tetracyclin repressor-like, C-terminal domain"/>
    <property type="match status" value="1"/>
</dbReference>
<name>A0A4R7ZV68_9ACTN</name>
<evidence type="ECO:0000256" key="2">
    <source>
        <dbReference type="ARBA" id="ARBA00023125"/>
    </source>
</evidence>
<keyword evidence="2 4" id="KW-0238">DNA-binding</keyword>
<sequence length="196" mass="21843">MTMSKSDRTAEEFKAAARRVFARQGYSVTRITDITAEAGRATGGIYRYFPSKAAVLKALADEFLQARRERVADASGHGHTMVSEQDVRDHVQAYWRSYREYRPEMIAIFEAAVSDPEFAEIQRRIRAKDVAIWRTHIKELRTHLGKPVAESAALAQMVVGLLENYCYTTMQPGAGRSRSSVSTLTAFVYGGITAGS</sequence>
<dbReference type="InterPro" id="IPR001647">
    <property type="entry name" value="HTH_TetR"/>
</dbReference>
<dbReference type="InterPro" id="IPR009057">
    <property type="entry name" value="Homeodomain-like_sf"/>
</dbReference>
<dbReference type="InterPro" id="IPR050109">
    <property type="entry name" value="HTH-type_TetR-like_transc_reg"/>
</dbReference>
<dbReference type="PROSITE" id="PS50977">
    <property type="entry name" value="HTH_TETR_2"/>
    <property type="match status" value="1"/>
</dbReference>
<dbReference type="PRINTS" id="PR00455">
    <property type="entry name" value="HTHTETR"/>
</dbReference>
<feature type="domain" description="HTH tetR-type" evidence="5">
    <location>
        <begin position="7"/>
        <end position="67"/>
    </location>
</feature>
<dbReference type="SUPFAM" id="SSF46689">
    <property type="entry name" value="Homeodomain-like"/>
    <property type="match status" value="1"/>
</dbReference>
<accession>A0A4R7ZV68</accession>
<gene>
    <name evidence="6" type="ORF">EV650_0784</name>
</gene>
<dbReference type="Proteomes" id="UP000295447">
    <property type="component" value="Unassembled WGS sequence"/>
</dbReference>
<dbReference type="EMBL" id="SODF01000001">
    <property type="protein sequence ID" value="TDW21953.1"/>
    <property type="molecule type" value="Genomic_DNA"/>
</dbReference>
<evidence type="ECO:0000256" key="4">
    <source>
        <dbReference type="PROSITE-ProRule" id="PRU00335"/>
    </source>
</evidence>
<feature type="DNA-binding region" description="H-T-H motif" evidence="4">
    <location>
        <begin position="30"/>
        <end position="49"/>
    </location>
</feature>
<dbReference type="AlphaFoldDB" id="A0A4R7ZV68"/>
<evidence type="ECO:0000313" key="6">
    <source>
        <dbReference type="EMBL" id="TDW21953.1"/>
    </source>
</evidence>
<dbReference type="InterPro" id="IPR036271">
    <property type="entry name" value="Tet_transcr_reg_TetR-rel_C_sf"/>
</dbReference>